<dbReference type="HOGENOM" id="CLU_2801620_0_0_1"/>
<protein>
    <submittedName>
        <fullName evidence="1">Uncharacterized protein</fullName>
    </submittedName>
</protein>
<dbReference type="Gramene" id="OMERI02G16320.1">
    <property type="protein sequence ID" value="OMERI02G16320.1"/>
    <property type="gene ID" value="OMERI02G16320"/>
</dbReference>
<dbReference type="AlphaFoldDB" id="A0A0E0CKF7"/>
<organism evidence="1">
    <name type="scientific">Oryza meridionalis</name>
    <dbReference type="NCBI Taxonomy" id="40149"/>
    <lineage>
        <taxon>Eukaryota</taxon>
        <taxon>Viridiplantae</taxon>
        <taxon>Streptophyta</taxon>
        <taxon>Embryophyta</taxon>
        <taxon>Tracheophyta</taxon>
        <taxon>Spermatophyta</taxon>
        <taxon>Magnoliopsida</taxon>
        <taxon>Liliopsida</taxon>
        <taxon>Poales</taxon>
        <taxon>Poaceae</taxon>
        <taxon>BOP clade</taxon>
        <taxon>Oryzoideae</taxon>
        <taxon>Oryzeae</taxon>
        <taxon>Oryzinae</taxon>
        <taxon>Oryza</taxon>
    </lineage>
</organism>
<reference evidence="1" key="2">
    <citation type="submission" date="2018-05" db="EMBL/GenBank/DDBJ databases">
        <title>OmerRS3 (Oryza meridionalis Reference Sequence Version 3).</title>
        <authorList>
            <person name="Zhang J."/>
            <person name="Kudrna D."/>
            <person name="Lee S."/>
            <person name="Talag J."/>
            <person name="Welchert J."/>
            <person name="Wing R.A."/>
        </authorList>
    </citation>
    <scope>NUCLEOTIDE SEQUENCE [LARGE SCALE GENOMIC DNA]</scope>
    <source>
        <strain evidence="1">cv. OR44</strain>
    </source>
</reference>
<proteinExistence type="predicted"/>
<reference evidence="1" key="1">
    <citation type="submission" date="2015-04" db="UniProtKB">
        <authorList>
            <consortium name="EnsemblPlants"/>
        </authorList>
    </citation>
    <scope>IDENTIFICATION</scope>
</reference>
<sequence>MWRSSSSQGDLGELTRRLDKLELQVGEIQHDLEGHIPQTQEWQQNVDTQFANINNLTQQQQADLQAYFRFQEFNPYQEP</sequence>
<evidence type="ECO:0000313" key="1">
    <source>
        <dbReference type="EnsemblPlants" id="OMERI02G16320.1"/>
    </source>
</evidence>
<dbReference type="Proteomes" id="UP000008021">
    <property type="component" value="Chromosome 2"/>
</dbReference>
<accession>A0A0E0CKF7</accession>
<dbReference type="EnsemblPlants" id="OMERI02G16320.1">
    <property type="protein sequence ID" value="OMERI02G16320.1"/>
    <property type="gene ID" value="OMERI02G16320"/>
</dbReference>
<keyword evidence="2" id="KW-1185">Reference proteome</keyword>
<name>A0A0E0CKF7_9ORYZ</name>
<evidence type="ECO:0000313" key="2">
    <source>
        <dbReference type="Proteomes" id="UP000008021"/>
    </source>
</evidence>